<dbReference type="PANTHER" id="PTHR43685:SF2">
    <property type="entry name" value="GLYCOSYLTRANSFERASE 2-LIKE DOMAIN-CONTAINING PROTEIN"/>
    <property type="match status" value="1"/>
</dbReference>
<evidence type="ECO:0000313" key="3">
    <source>
        <dbReference type="Proteomes" id="UP000218554"/>
    </source>
</evidence>
<reference evidence="3" key="1">
    <citation type="submission" date="2015-05" db="EMBL/GenBank/DDBJ databases">
        <title>Draft genome sequencing of a biphenyl-degrading bacterium, Pseudomonas balearica KF707 (=NBRC110670).</title>
        <authorList>
            <person name="Kimura N."/>
            <person name="Hirose J."/>
            <person name="Watanabe T."/>
            <person name="Suenaga H."/>
            <person name="Fujihara H."/>
            <person name="Noguchi M."/>
            <person name="Hashimoto M."/>
            <person name="Shimodaira J."/>
            <person name="Tsuchikane K."/>
            <person name="Hosoyama A."/>
            <person name="Yamazoe A."/>
            <person name="Fujita N."/>
            <person name="Furukawa K."/>
        </authorList>
    </citation>
    <scope>NUCLEOTIDE SEQUENCE [LARGE SCALE GENOMIC DNA]</scope>
    <source>
        <strain evidence="3">DSM 10086 / NBRC 110670 / KF707</strain>
    </source>
</reference>
<accession>A0AAD1C342</accession>
<dbReference type="EMBL" id="AP014862">
    <property type="protein sequence ID" value="BAU75711.1"/>
    <property type="molecule type" value="Genomic_DNA"/>
</dbReference>
<dbReference type="SUPFAM" id="SSF53448">
    <property type="entry name" value="Nucleotide-diphospho-sugar transferases"/>
    <property type="match status" value="1"/>
</dbReference>
<dbReference type="Pfam" id="PF00535">
    <property type="entry name" value="Glycos_transf_2"/>
    <property type="match status" value="1"/>
</dbReference>
<dbReference type="KEGG" id="pfuw:KF707C_40230"/>
<proteinExistence type="predicted"/>
<sequence>MSRRAPPPLTVALLTYNRLHYLKEAVEAILGQSYRTFELLVLDNGSTDGTGAYVLGLPDPRIRYVRNSVHYSTVEFNCCSAFHLAIGKRVIVTHDDDIMEPDMLERQMAFMDAHPEVRLAWTRVSDIDQDGRAIPGSVNAPEEDRVFGPGEYIASFLRERLWPMPSGVMLERACLPRLYSMELPFREAPRLKNPMDAAGIADVLLPARVNRRHAIGYIGAPLLRRRVHTNQFSHAASLSRPGVYLYRRLKRVAGQVPGGRPDALHFDAFVERFDIQELITTQARARVGTGVVDRVARATAKLKANLDASPDAFLAGLPIVMLHDLLTPGERFAGVKGLSAQGHGSATRQLLRWAQARADDASANLLAPLAGRRVVVFGSAFIAALLVLEARRGGCEVLACLDSNVNRQGRSLLGVPIHALDWMREHVGPEDVVLVSSERDHEHYIEALIRQHLAGAALIISWKDLVDGLDGATRQQHSTAPIEVETA</sequence>
<reference evidence="2 3" key="2">
    <citation type="journal article" date="2017" name="Int. J. Syst. Evol. Microbiol.">
        <title>Pseudomonas furukawaii sp. nov., a polychlorinated biphenyl-degrading bacterium isolated from biphenyl-contaminated soil in Japan.</title>
        <authorList>
            <person name="Kimura N."/>
            <person name="Watanabe T."/>
            <person name="Suenaga H."/>
            <person name="Fujihara H."/>
            <person name="Futagami T."/>
            <person name="Goto M."/>
            <person name="Hanada S."/>
            <person name="Hirose J."/>
        </authorList>
    </citation>
    <scope>NUCLEOTIDE SEQUENCE [LARGE SCALE GENOMIC DNA]</scope>
    <source>
        <strain evidence="3">DSM 10086 / NBRC 110670 / KF707</strain>
    </source>
</reference>
<dbReference type="PANTHER" id="PTHR43685">
    <property type="entry name" value="GLYCOSYLTRANSFERASE"/>
    <property type="match status" value="1"/>
</dbReference>
<dbReference type="RefSeq" id="WP_003456957.1">
    <property type="nucleotide sequence ID" value="NZ_AJMR01000230.1"/>
</dbReference>
<organism evidence="2 3">
    <name type="scientific">Metapseudomonas furukawaii</name>
    <name type="common">Pseudomonas furukawaii</name>
    <dbReference type="NCBI Taxonomy" id="1149133"/>
    <lineage>
        <taxon>Bacteria</taxon>
        <taxon>Pseudomonadati</taxon>
        <taxon>Pseudomonadota</taxon>
        <taxon>Gammaproteobacteria</taxon>
        <taxon>Pseudomonadales</taxon>
        <taxon>Pseudomonadaceae</taxon>
        <taxon>Metapseudomonas</taxon>
    </lineage>
</organism>
<dbReference type="InterPro" id="IPR050834">
    <property type="entry name" value="Glycosyltransf_2"/>
</dbReference>
<keyword evidence="3" id="KW-1185">Reference proteome</keyword>
<name>A0AAD1C342_METFU</name>
<evidence type="ECO:0000313" key="2">
    <source>
        <dbReference type="EMBL" id="BAU75711.1"/>
    </source>
</evidence>
<dbReference type="InterPro" id="IPR029044">
    <property type="entry name" value="Nucleotide-diphossugar_trans"/>
</dbReference>
<feature type="domain" description="Glycosyltransferase 2-like" evidence="1">
    <location>
        <begin position="11"/>
        <end position="117"/>
    </location>
</feature>
<dbReference type="Proteomes" id="UP000218554">
    <property type="component" value="Chromosome"/>
</dbReference>
<gene>
    <name evidence="2" type="ORF">KF707C_40230</name>
</gene>
<dbReference type="GO" id="GO:0016740">
    <property type="term" value="F:transferase activity"/>
    <property type="evidence" value="ECO:0007669"/>
    <property type="project" value="UniProtKB-KW"/>
</dbReference>
<dbReference type="InterPro" id="IPR001173">
    <property type="entry name" value="Glyco_trans_2-like"/>
</dbReference>
<protein>
    <submittedName>
        <fullName evidence="2">Glycosyl transferase</fullName>
    </submittedName>
</protein>
<dbReference type="CDD" id="cd00761">
    <property type="entry name" value="Glyco_tranf_GTA_type"/>
    <property type="match status" value="1"/>
</dbReference>
<evidence type="ECO:0000259" key="1">
    <source>
        <dbReference type="Pfam" id="PF00535"/>
    </source>
</evidence>
<dbReference type="Gene3D" id="3.90.550.10">
    <property type="entry name" value="Spore Coat Polysaccharide Biosynthesis Protein SpsA, Chain A"/>
    <property type="match status" value="1"/>
</dbReference>
<keyword evidence="2" id="KW-0808">Transferase</keyword>
<dbReference type="AlphaFoldDB" id="A0AAD1C342"/>